<comment type="caution">
    <text evidence="2">The sequence shown here is derived from an EMBL/GenBank/DDBJ whole genome shotgun (WGS) entry which is preliminary data.</text>
</comment>
<gene>
    <name evidence="2" type="ORF">PXEA_LOCUS8365</name>
</gene>
<feature type="region of interest" description="Disordered" evidence="1">
    <location>
        <begin position="1"/>
        <end position="20"/>
    </location>
</feature>
<evidence type="ECO:0000313" key="2">
    <source>
        <dbReference type="EMBL" id="VEL14925.1"/>
    </source>
</evidence>
<proteinExistence type="predicted"/>
<dbReference type="EMBL" id="CAAALY010022795">
    <property type="protein sequence ID" value="VEL14925.1"/>
    <property type="molecule type" value="Genomic_DNA"/>
</dbReference>
<protein>
    <submittedName>
        <fullName evidence="2">Uncharacterized protein</fullName>
    </submittedName>
</protein>
<accession>A0A448WLP6</accession>
<organism evidence="2 3">
    <name type="scientific">Protopolystoma xenopodis</name>
    <dbReference type="NCBI Taxonomy" id="117903"/>
    <lineage>
        <taxon>Eukaryota</taxon>
        <taxon>Metazoa</taxon>
        <taxon>Spiralia</taxon>
        <taxon>Lophotrochozoa</taxon>
        <taxon>Platyhelminthes</taxon>
        <taxon>Monogenea</taxon>
        <taxon>Polyopisthocotylea</taxon>
        <taxon>Polystomatidea</taxon>
        <taxon>Polystomatidae</taxon>
        <taxon>Protopolystoma</taxon>
    </lineage>
</organism>
<reference evidence="2" key="1">
    <citation type="submission" date="2018-11" db="EMBL/GenBank/DDBJ databases">
        <authorList>
            <consortium name="Pathogen Informatics"/>
        </authorList>
    </citation>
    <scope>NUCLEOTIDE SEQUENCE</scope>
</reference>
<evidence type="ECO:0000313" key="3">
    <source>
        <dbReference type="Proteomes" id="UP000784294"/>
    </source>
</evidence>
<name>A0A448WLP6_9PLAT</name>
<sequence>MKLLRPAQQPYNADQPDRGGRLVREIKEPFDPAGLESLKLNATTSMESASFACATEDVQSATTGVTSDPVLRVRARPNEAGAEAGLISASTLAISESGGVSHRSSITSSLSSTSKSHSLTSSFVSATAVSGPRWALPAESNVLQSDYHLAEVVIKCLNYNVRA</sequence>
<dbReference type="AlphaFoldDB" id="A0A448WLP6"/>
<evidence type="ECO:0000256" key="1">
    <source>
        <dbReference type="SAM" id="MobiDB-lite"/>
    </source>
</evidence>
<dbReference type="Proteomes" id="UP000784294">
    <property type="component" value="Unassembled WGS sequence"/>
</dbReference>
<keyword evidence="3" id="KW-1185">Reference proteome</keyword>